<dbReference type="PANTHER" id="PTHR15111">
    <property type="entry name" value="RNA POLYMERASE II SUBUNIT 5-MEDIATING PROTEIN NNX3"/>
    <property type="match status" value="1"/>
</dbReference>
<keyword evidence="11" id="KW-0539">Nucleus</keyword>
<evidence type="ECO:0000256" key="13">
    <source>
        <dbReference type="ARBA" id="ARBA00038295"/>
    </source>
</evidence>
<keyword evidence="8" id="KW-0805">Transcription regulation</keyword>
<keyword evidence="5" id="KW-0963">Cytoplasm</keyword>
<evidence type="ECO:0000256" key="11">
    <source>
        <dbReference type="ARBA" id="ARBA00023242"/>
    </source>
</evidence>
<dbReference type="CTD" id="8725"/>
<keyword evidence="20" id="KW-1185">Reference proteome</keyword>
<dbReference type="FunFam" id="1.10.287.370:FF:000008">
    <property type="entry name" value="unconventional prefoldin RPB5 interactor 1"/>
    <property type="match status" value="1"/>
</dbReference>
<dbReference type="CDD" id="cd23159">
    <property type="entry name" value="Prefoldin_URI1"/>
    <property type="match status" value="1"/>
</dbReference>
<comment type="function">
    <text evidence="14">Plays a central role in maintaining S6K1 signaling and BAD phosphorylation under normal growth conditions thereby protecting cells from potential deleterious effects of sustained S6K1 signaling. The URI1-PPP1CC complex acts as a central component of a negative feedback mechanism that counteracts excessive S6K1 survival signaling to BAD in response to growth factors. Mediates inhibition of PPP1CC phosphatase activity in mitochondria. Coordinates the regulation of nutrient-sensitive gene expression availability in a mTOR-dependent manner. Seems to be a scaffolding protein able to assemble a prefoldin-like complex that contains PFDs and proteins with roles in transcription and ubiquitination.</text>
</comment>
<dbReference type="OrthoDB" id="21413at2759"/>
<feature type="compositionally biased region" description="Basic and acidic residues" evidence="18">
    <location>
        <begin position="324"/>
        <end position="336"/>
    </location>
</feature>
<dbReference type="AlphaFoldDB" id="A0A914ASG7"/>
<keyword evidence="6" id="KW-0678">Repressor</keyword>
<dbReference type="GO" id="GO:0003714">
    <property type="term" value="F:transcription corepressor activity"/>
    <property type="evidence" value="ECO:0007669"/>
    <property type="project" value="TreeGrafter"/>
</dbReference>
<evidence type="ECO:0000256" key="3">
    <source>
        <dbReference type="ARBA" id="ARBA00004279"/>
    </source>
</evidence>
<evidence type="ECO:0000313" key="19">
    <source>
        <dbReference type="EnsemblMetazoa" id="XP_038067005.1"/>
    </source>
</evidence>
<dbReference type="Pfam" id="PF02996">
    <property type="entry name" value="Prefoldin"/>
    <property type="match status" value="1"/>
</dbReference>
<keyword evidence="12" id="KW-0966">Cell projection</keyword>
<keyword evidence="7" id="KW-0597">Phosphoprotein</keyword>
<dbReference type="GO" id="GO:0005634">
    <property type="term" value="C:nucleus"/>
    <property type="evidence" value="ECO:0007669"/>
    <property type="project" value="UniProtKB-SubCell"/>
</dbReference>
<dbReference type="GO" id="GO:0005739">
    <property type="term" value="C:mitochondrion"/>
    <property type="evidence" value="ECO:0007669"/>
    <property type="project" value="UniProtKB-SubCell"/>
</dbReference>
<keyword evidence="10" id="KW-0804">Transcription</keyword>
<dbReference type="OMA" id="CMVPIGK"/>
<evidence type="ECO:0000256" key="7">
    <source>
        <dbReference type="ARBA" id="ARBA00022553"/>
    </source>
</evidence>
<keyword evidence="9" id="KW-0496">Mitochondrion</keyword>
<feature type="compositionally biased region" description="Basic residues" evidence="18">
    <location>
        <begin position="463"/>
        <end position="475"/>
    </location>
</feature>
<feature type="region of interest" description="Disordered" evidence="18">
    <location>
        <begin position="144"/>
        <end position="236"/>
    </location>
</feature>
<dbReference type="GO" id="GO:0030425">
    <property type="term" value="C:dendrite"/>
    <property type="evidence" value="ECO:0007669"/>
    <property type="project" value="UniProtKB-SubCell"/>
</dbReference>
<evidence type="ECO:0000256" key="17">
    <source>
        <dbReference type="ARBA" id="ARBA00082683"/>
    </source>
</evidence>
<dbReference type="Proteomes" id="UP000887568">
    <property type="component" value="Unplaced"/>
</dbReference>
<dbReference type="GeneID" id="119737015"/>
<dbReference type="Gene3D" id="1.10.287.370">
    <property type="match status" value="1"/>
</dbReference>
<evidence type="ECO:0000256" key="18">
    <source>
        <dbReference type="SAM" id="MobiDB-lite"/>
    </source>
</evidence>
<dbReference type="SUPFAM" id="SSF46579">
    <property type="entry name" value="Prefoldin"/>
    <property type="match status" value="1"/>
</dbReference>
<dbReference type="GO" id="GO:0019212">
    <property type="term" value="F:phosphatase inhibitor activity"/>
    <property type="evidence" value="ECO:0007669"/>
    <property type="project" value="TreeGrafter"/>
</dbReference>
<dbReference type="RefSeq" id="XP_038067005.1">
    <property type="nucleotide sequence ID" value="XM_038211077.1"/>
</dbReference>
<evidence type="ECO:0000256" key="4">
    <source>
        <dbReference type="ARBA" id="ARBA00004496"/>
    </source>
</evidence>
<evidence type="ECO:0000256" key="8">
    <source>
        <dbReference type="ARBA" id="ARBA00023015"/>
    </source>
</evidence>
<accession>A0A914ASG7</accession>
<dbReference type="GO" id="GO:0003682">
    <property type="term" value="F:chromatin binding"/>
    <property type="evidence" value="ECO:0007669"/>
    <property type="project" value="TreeGrafter"/>
</dbReference>
<dbReference type="EnsemblMetazoa" id="XM_038211077.1">
    <property type="protein sequence ID" value="XP_038067005.1"/>
    <property type="gene ID" value="LOC119737015"/>
</dbReference>
<evidence type="ECO:0000256" key="2">
    <source>
        <dbReference type="ARBA" id="ARBA00004173"/>
    </source>
</evidence>
<dbReference type="InterPro" id="IPR009053">
    <property type="entry name" value="Prefoldin"/>
</dbReference>
<comment type="similarity">
    <text evidence="13">Belongs to the RNA polymerase II subunit 5-mediating protein family.</text>
</comment>
<sequence>MDPAHVSRLKEEQERSLEETLVRIKKWEKFDDDYTALQDRLRTLPDKVSQNIMVPFGPVAFMPGQIVHTNEIMVLLGDNWFAERSAKQACEIIDRRKEHLNSMLSDLAKQRHLLESRLGFTSELKDMSEGKGDLVDIREEYDPEKEAKWREERKRKKRSAAAASRESKPQEDSDPSAHEASLETPPIQREDQVEQSSIIDGPLQGEDPKDSSPKPRVQGSKGTVGERNWEAGLTEEEIWMGGVRGVMSEEELWARLDELERQEEVLDELALMSDGEVEPTDEDNNERHASNNEGRHVRWSDEQNSDNGNDDSDPQVKAATITFKHTEQASNDDKISLKSSTSGINPTEIPTAAVSPADIYNQYVSLPAQSPEGATPITEIAPDNHSQPLKSILKHNPKSHLVSGVKGGEGMQRKAAKNPVILPSPLSAFSGQVTERADASANQNAAVVVPPESPETKSAQPKRVSRFKAARQQQR</sequence>
<evidence type="ECO:0000256" key="6">
    <source>
        <dbReference type="ARBA" id="ARBA00022491"/>
    </source>
</evidence>
<dbReference type="InterPro" id="IPR004127">
    <property type="entry name" value="Prefoldin_subunit_alpha"/>
</dbReference>
<dbReference type="GO" id="GO:0000122">
    <property type="term" value="P:negative regulation of transcription by RNA polymerase II"/>
    <property type="evidence" value="ECO:0007669"/>
    <property type="project" value="TreeGrafter"/>
</dbReference>
<dbReference type="InterPro" id="IPR052255">
    <property type="entry name" value="RNA_pol_II_subunit5-mediator"/>
</dbReference>
<feature type="compositionally biased region" description="Basic and acidic residues" evidence="18">
    <location>
        <begin position="165"/>
        <end position="181"/>
    </location>
</feature>
<feature type="region of interest" description="Disordered" evidence="18">
    <location>
        <begin position="395"/>
        <end position="475"/>
    </location>
</feature>
<evidence type="ECO:0000256" key="15">
    <source>
        <dbReference type="ARBA" id="ARBA00064379"/>
    </source>
</evidence>
<evidence type="ECO:0000256" key="12">
    <source>
        <dbReference type="ARBA" id="ARBA00023273"/>
    </source>
</evidence>
<organism evidence="19 20">
    <name type="scientific">Patiria miniata</name>
    <name type="common">Bat star</name>
    <name type="synonym">Asterina miniata</name>
    <dbReference type="NCBI Taxonomy" id="46514"/>
    <lineage>
        <taxon>Eukaryota</taxon>
        <taxon>Metazoa</taxon>
        <taxon>Echinodermata</taxon>
        <taxon>Eleutherozoa</taxon>
        <taxon>Asterozoa</taxon>
        <taxon>Asteroidea</taxon>
        <taxon>Valvatacea</taxon>
        <taxon>Valvatida</taxon>
        <taxon>Asterinidae</taxon>
        <taxon>Patiria</taxon>
    </lineage>
</organism>
<proteinExistence type="inferred from homology"/>
<evidence type="ECO:0000256" key="14">
    <source>
        <dbReference type="ARBA" id="ARBA00053952"/>
    </source>
</evidence>
<feature type="region of interest" description="Disordered" evidence="18">
    <location>
        <begin position="266"/>
        <end position="350"/>
    </location>
</feature>
<evidence type="ECO:0000313" key="20">
    <source>
        <dbReference type="Proteomes" id="UP000887568"/>
    </source>
</evidence>
<evidence type="ECO:0000256" key="10">
    <source>
        <dbReference type="ARBA" id="ARBA00023163"/>
    </source>
</evidence>
<evidence type="ECO:0000256" key="16">
    <source>
        <dbReference type="ARBA" id="ARBA00078910"/>
    </source>
</evidence>
<comment type="subcellular location">
    <subcellularLocation>
        <location evidence="3">Cell projection</location>
        <location evidence="3">Dendrite</location>
    </subcellularLocation>
    <subcellularLocation>
        <location evidence="4">Cytoplasm</location>
    </subcellularLocation>
    <subcellularLocation>
        <location evidence="2">Mitochondrion</location>
    </subcellularLocation>
    <subcellularLocation>
        <location evidence="1">Nucleus</location>
    </subcellularLocation>
</comment>
<evidence type="ECO:0000256" key="1">
    <source>
        <dbReference type="ARBA" id="ARBA00004123"/>
    </source>
</evidence>
<feature type="compositionally biased region" description="Acidic residues" evidence="18">
    <location>
        <begin position="275"/>
        <end position="284"/>
    </location>
</feature>
<comment type="subunit">
    <text evidence="15">Homodimer. Component of the PAQosome complex which is responsible for the biogenesis of several protein complexes and which consists of R2TP complex members RUVBL1, RUVBL2, RPAP3 and PIH1D1, URI complex members PFDN2, PFDN6, PDRG1, UXT and URI1 as well as ASDURF, POLR2E and DNAAF10/WDR92. Interacts with POLR2E/RPB5, RUVBL2 and RUVBL1. Interacts with PFDN2, PFDN4 and STAP1; the interactions are phosphorylation-dependent and occur in a growth-dependent manner in the mitochondrion. Interacts with UXT. Interacts with PPP1CC; the interaction is phosphorylation-dependent and occurs in a growth factor-dependent manner. Interacts (via the middle C-terminal region) with GTF2F1 and GTF2F2. Interacts with DMAP1. Interacts with TSC1 and TSC2. Interacts with PRPF8 and EFTUD2 in a ZNHIT2-dependent manner.</text>
</comment>
<dbReference type="PANTHER" id="PTHR15111:SF0">
    <property type="entry name" value="UNCONVENTIONAL PREFOLDIN RPB5 INTERACTOR 1"/>
    <property type="match status" value="1"/>
</dbReference>
<protein>
    <recommendedName>
        <fullName evidence="17">Protein phosphatase 1 regulatory subunit 19</fullName>
    </recommendedName>
    <alternativeName>
        <fullName evidence="16">RNA polymerase II subunit 5-mediating protein</fullName>
    </alternativeName>
</protein>
<feature type="compositionally biased region" description="Basic and acidic residues" evidence="18">
    <location>
        <begin position="285"/>
        <end position="301"/>
    </location>
</feature>
<evidence type="ECO:0000256" key="5">
    <source>
        <dbReference type="ARBA" id="ARBA00022490"/>
    </source>
</evidence>
<reference evidence="19" key="1">
    <citation type="submission" date="2022-11" db="UniProtKB">
        <authorList>
            <consortium name="EnsemblMetazoa"/>
        </authorList>
    </citation>
    <scope>IDENTIFICATION</scope>
</reference>
<name>A0A914ASG7_PATMI</name>
<evidence type="ECO:0000256" key="9">
    <source>
        <dbReference type="ARBA" id="ARBA00023128"/>
    </source>
</evidence>